<accession>A0AAN9QNN6</accession>
<name>A0AAN9QNN6_CANGL</name>
<gene>
    <name evidence="1" type="ORF">VNO77_14323</name>
</gene>
<evidence type="ECO:0000313" key="1">
    <source>
        <dbReference type="EMBL" id="KAK7344570.1"/>
    </source>
</evidence>
<organism evidence="1 2">
    <name type="scientific">Canavalia gladiata</name>
    <name type="common">Sword bean</name>
    <name type="synonym">Dolichos gladiatus</name>
    <dbReference type="NCBI Taxonomy" id="3824"/>
    <lineage>
        <taxon>Eukaryota</taxon>
        <taxon>Viridiplantae</taxon>
        <taxon>Streptophyta</taxon>
        <taxon>Embryophyta</taxon>
        <taxon>Tracheophyta</taxon>
        <taxon>Spermatophyta</taxon>
        <taxon>Magnoliopsida</taxon>
        <taxon>eudicotyledons</taxon>
        <taxon>Gunneridae</taxon>
        <taxon>Pentapetalae</taxon>
        <taxon>rosids</taxon>
        <taxon>fabids</taxon>
        <taxon>Fabales</taxon>
        <taxon>Fabaceae</taxon>
        <taxon>Papilionoideae</taxon>
        <taxon>50 kb inversion clade</taxon>
        <taxon>NPAAA clade</taxon>
        <taxon>indigoferoid/millettioid clade</taxon>
        <taxon>Phaseoleae</taxon>
        <taxon>Canavalia</taxon>
    </lineage>
</organism>
<keyword evidence="2" id="KW-1185">Reference proteome</keyword>
<protein>
    <submittedName>
        <fullName evidence="1">Uncharacterized protein</fullName>
    </submittedName>
</protein>
<dbReference type="Proteomes" id="UP001367508">
    <property type="component" value="Unassembled WGS sequence"/>
</dbReference>
<dbReference type="EMBL" id="JAYMYQ010000003">
    <property type="protein sequence ID" value="KAK7344570.1"/>
    <property type="molecule type" value="Genomic_DNA"/>
</dbReference>
<comment type="caution">
    <text evidence="1">The sequence shown here is derived from an EMBL/GenBank/DDBJ whole genome shotgun (WGS) entry which is preliminary data.</text>
</comment>
<dbReference type="AlphaFoldDB" id="A0AAN9QNN6"/>
<reference evidence="1 2" key="1">
    <citation type="submission" date="2024-01" db="EMBL/GenBank/DDBJ databases">
        <title>The genomes of 5 underutilized Papilionoideae crops provide insights into root nodulation and disease resistanc.</title>
        <authorList>
            <person name="Jiang F."/>
        </authorList>
    </citation>
    <scope>NUCLEOTIDE SEQUENCE [LARGE SCALE GENOMIC DNA]</scope>
    <source>
        <strain evidence="1">LVBAO_FW01</strain>
        <tissue evidence="1">Leaves</tissue>
    </source>
</reference>
<evidence type="ECO:0000313" key="2">
    <source>
        <dbReference type="Proteomes" id="UP001367508"/>
    </source>
</evidence>
<sequence>MMSVLSIIFLQKIQDRFVLTNCEAKASIRCGRLKHIVVDGVLRKNEFSKDRTWDLGVVGQRANPLSWAPNLILILTTKLVLTLHFIESDSGLCANSGVDSSCNNYRSRLHSQISSMITQTMFSILISLVKTGPKPGELICKICRLVRTG</sequence>
<proteinExistence type="predicted"/>